<proteinExistence type="predicted"/>
<dbReference type="EMBL" id="UOEO01000241">
    <property type="protein sequence ID" value="VAW23586.1"/>
    <property type="molecule type" value="Genomic_DNA"/>
</dbReference>
<gene>
    <name evidence="1" type="ORF">MNBD_ALPHA12-1442</name>
</gene>
<protein>
    <submittedName>
        <fullName evidence="1">Uncharacterized protein</fullName>
    </submittedName>
</protein>
<name>A0A3B0UV26_9ZZZZ</name>
<reference evidence="1" key="1">
    <citation type="submission" date="2018-06" db="EMBL/GenBank/DDBJ databases">
        <authorList>
            <person name="Zhirakovskaya E."/>
        </authorList>
    </citation>
    <scope>NUCLEOTIDE SEQUENCE</scope>
</reference>
<accession>A0A3B0UV26</accession>
<dbReference type="AlphaFoldDB" id="A0A3B0UV26"/>
<sequence length="415" mass="43917">MVKFKAITATSLALMLAGVAGAASAADDLRVRLDLGANYNWAQSNTIDAALGFAQRYSANAGVRFMLKGGEGAWRYQVHWQLTFDVGDNVGFDRALAGMFASPPPPSLFDLNGVVYGDANTKISNNIDRLSLSYTSDNFVVRIGRQALTWGAGLVFKPGDIIAPFAPNAVERTYKPGVDMLYGQYLFDNGADLEAVFVPRRKVAGGAFDWSSSTLALHSNILLGDLDGAIMLARDRGDTVLNLSLGGPLGGMVWNAQVGQWLLSDGSYPTTFVANISGLGTFAGKNITYFAEYFHNGFGVAPNTPLDALPMSLSTRLSTGQLFNAGRNFVALGGQINLTPDIIFSPSVIVSLDDASVFGALQARWSLSDDADLIFSASKGFGNPGSEFGGRETSAGSGIYLAPAGAASVGFTRYF</sequence>
<evidence type="ECO:0000313" key="1">
    <source>
        <dbReference type="EMBL" id="VAW23586.1"/>
    </source>
</evidence>
<organism evidence="1">
    <name type="scientific">hydrothermal vent metagenome</name>
    <dbReference type="NCBI Taxonomy" id="652676"/>
    <lineage>
        <taxon>unclassified sequences</taxon>
        <taxon>metagenomes</taxon>
        <taxon>ecological metagenomes</taxon>
    </lineage>
</organism>